<dbReference type="Pfam" id="PF00196">
    <property type="entry name" value="GerE"/>
    <property type="match status" value="1"/>
</dbReference>
<proteinExistence type="predicted"/>
<dbReference type="SMART" id="SM00421">
    <property type="entry name" value="HTH_LUXR"/>
    <property type="match status" value="1"/>
</dbReference>
<dbReference type="PROSITE" id="PS50043">
    <property type="entry name" value="HTH_LUXR_2"/>
    <property type="match status" value="1"/>
</dbReference>
<dbReference type="AlphaFoldDB" id="A0A939FEM4"/>
<reference evidence="2" key="1">
    <citation type="submission" date="2021-03" db="EMBL/GenBank/DDBJ databases">
        <title>Streptomyces poriferae sp. nov., a novel marine sponge-derived Actinobacteria species with anti-MRSA activity.</title>
        <authorList>
            <person name="Sandoval-Powers M."/>
            <person name="Kralova S."/>
            <person name="Nguyen G.-S."/>
            <person name="Fawwal D."/>
            <person name="Degnes K."/>
            <person name="Klinkenberg G."/>
            <person name="Sletta H."/>
            <person name="Wentzel A."/>
            <person name="Liles M.R."/>
        </authorList>
    </citation>
    <scope>NUCLEOTIDE SEQUENCE</scope>
    <source>
        <strain evidence="2">DSM 41794</strain>
    </source>
</reference>
<sequence length="284" mass="31487">MAERTGQERDQIMVALTDLRAAGLIVQPPGMTDHWSAVEPATALPALVRTREEEMRRAQLLVTELHGQFLAARESTPAHSPVEHIVGWEEVGRRWVQVLHATDRQLDILDCPPYQAPRGAPVERGLLDRGVRIRIGYDPTDLPSSKLGLVTELQPLGLTARLTPRVPFRLAIADQQLALVSMDTAVPNQRAVVVRPSPLLNGLIMLFDQYWKQGTPLSKNLPELSETERNVLALLGAGLKDEAIARQLGITSRTVRRHVHNLLTLLEANTRFQAAATAAHLNWL</sequence>
<dbReference type="PANTHER" id="PTHR34293">
    <property type="entry name" value="HTH-TYPE TRANSCRIPTIONAL REGULATOR TRMBL2"/>
    <property type="match status" value="1"/>
</dbReference>
<accession>A0A939FEM4</accession>
<dbReference type="GO" id="GO:0006355">
    <property type="term" value="P:regulation of DNA-templated transcription"/>
    <property type="evidence" value="ECO:0007669"/>
    <property type="project" value="InterPro"/>
</dbReference>
<evidence type="ECO:0000313" key="3">
    <source>
        <dbReference type="Proteomes" id="UP000664167"/>
    </source>
</evidence>
<dbReference type="EMBL" id="JAFLRJ010000416">
    <property type="protein sequence ID" value="MBO0516578.1"/>
    <property type="molecule type" value="Genomic_DNA"/>
</dbReference>
<protein>
    <recommendedName>
        <fullName evidence="1">HTH luxR-type domain-containing protein</fullName>
    </recommendedName>
</protein>
<dbReference type="GO" id="GO:0003677">
    <property type="term" value="F:DNA binding"/>
    <property type="evidence" value="ECO:0007669"/>
    <property type="project" value="InterPro"/>
</dbReference>
<dbReference type="SUPFAM" id="SSF46894">
    <property type="entry name" value="C-terminal effector domain of the bipartite response regulators"/>
    <property type="match status" value="1"/>
</dbReference>
<dbReference type="InterPro" id="IPR000792">
    <property type="entry name" value="Tscrpt_reg_LuxR_C"/>
</dbReference>
<gene>
    <name evidence="2" type="ORF">J0695_33120</name>
</gene>
<dbReference type="Gene3D" id="1.10.10.10">
    <property type="entry name" value="Winged helix-like DNA-binding domain superfamily/Winged helix DNA-binding domain"/>
    <property type="match status" value="1"/>
</dbReference>
<dbReference type="PANTHER" id="PTHR34293:SF1">
    <property type="entry name" value="HTH-TYPE TRANSCRIPTIONAL REGULATOR TRMBL2"/>
    <property type="match status" value="1"/>
</dbReference>
<dbReference type="PRINTS" id="PR00038">
    <property type="entry name" value="HTHLUXR"/>
</dbReference>
<evidence type="ECO:0000313" key="2">
    <source>
        <dbReference type="EMBL" id="MBO0516578.1"/>
    </source>
</evidence>
<keyword evidence="3" id="KW-1185">Reference proteome</keyword>
<name>A0A939FEM4_9ACTN</name>
<dbReference type="InterPro" id="IPR051797">
    <property type="entry name" value="TrmB-like"/>
</dbReference>
<feature type="domain" description="HTH luxR-type" evidence="1">
    <location>
        <begin position="217"/>
        <end position="282"/>
    </location>
</feature>
<organism evidence="2 3">
    <name type="scientific">Streptomyces beijiangensis</name>
    <dbReference type="NCBI Taxonomy" id="163361"/>
    <lineage>
        <taxon>Bacteria</taxon>
        <taxon>Bacillati</taxon>
        <taxon>Actinomycetota</taxon>
        <taxon>Actinomycetes</taxon>
        <taxon>Kitasatosporales</taxon>
        <taxon>Streptomycetaceae</taxon>
        <taxon>Streptomyces</taxon>
    </lineage>
</organism>
<dbReference type="RefSeq" id="WP_206968453.1">
    <property type="nucleotide sequence ID" value="NZ_BAAAJJ010000020.1"/>
</dbReference>
<dbReference type="InterPro" id="IPR036388">
    <property type="entry name" value="WH-like_DNA-bd_sf"/>
</dbReference>
<dbReference type="CDD" id="cd06170">
    <property type="entry name" value="LuxR_C_like"/>
    <property type="match status" value="1"/>
</dbReference>
<comment type="caution">
    <text evidence="2">The sequence shown here is derived from an EMBL/GenBank/DDBJ whole genome shotgun (WGS) entry which is preliminary data.</text>
</comment>
<dbReference type="InterPro" id="IPR016032">
    <property type="entry name" value="Sig_transdc_resp-reg_C-effctor"/>
</dbReference>
<dbReference type="Proteomes" id="UP000664167">
    <property type="component" value="Unassembled WGS sequence"/>
</dbReference>
<evidence type="ECO:0000259" key="1">
    <source>
        <dbReference type="PROSITE" id="PS50043"/>
    </source>
</evidence>